<dbReference type="PROSITE" id="PS51257">
    <property type="entry name" value="PROKAR_LIPOPROTEIN"/>
    <property type="match status" value="1"/>
</dbReference>
<dbReference type="Proteomes" id="UP000012164">
    <property type="component" value="Unassembled WGS sequence"/>
</dbReference>
<evidence type="ECO:0000313" key="2">
    <source>
        <dbReference type="Proteomes" id="UP000012164"/>
    </source>
</evidence>
<accession>A0A0F6IL93</accession>
<name>A0A0F6IL93_LEPIR</name>
<protein>
    <submittedName>
        <fullName evidence="1">Putative lipoprotein</fullName>
    </submittedName>
</protein>
<comment type="caution">
    <text evidence="1">The sequence shown here is derived from an EMBL/GenBank/DDBJ whole genome shotgun (WGS) entry which is preliminary data.</text>
</comment>
<keyword evidence="1" id="KW-0449">Lipoprotein</keyword>
<organism evidence="1 2">
    <name type="scientific">Leptospira interrogans str. FPW1039</name>
    <dbReference type="NCBI Taxonomy" id="1193040"/>
    <lineage>
        <taxon>Bacteria</taxon>
        <taxon>Pseudomonadati</taxon>
        <taxon>Spirochaetota</taxon>
        <taxon>Spirochaetia</taxon>
        <taxon>Leptospirales</taxon>
        <taxon>Leptospiraceae</taxon>
        <taxon>Leptospira</taxon>
    </lineage>
</organism>
<dbReference type="EMBL" id="AKWR02000005">
    <property type="protein sequence ID" value="EMJ38818.1"/>
    <property type="molecule type" value="Genomic_DNA"/>
</dbReference>
<feature type="non-terminal residue" evidence="1">
    <location>
        <position position="52"/>
    </location>
</feature>
<proteinExistence type="predicted"/>
<dbReference type="AlphaFoldDB" id="A0A0F6IL93"/>
<reference evidence="1 2" key="1">
    <citation type="submission" date="2013-01" db="EMBL/GenBank/DDBJ databases">
        <authorList>
            <person name="Harkins D.M."/>
            <person name="Durkin A.S."/>
            <person name="Brinkac L.M."/>
            <person name="Haft D.H."/>
            <person name="Selengut J.D."/>
            <person name="Sanka R."/>
            <person name="DePew J."/>
            <person name="Purushe J."/>
            <person name="Peacock S.J."/>
            <person name="Thaipadungpanit J."/>
            <person name="Wuthiekanun V.W."/>
            <person name="Day N.P."/>
            <person name="Vinetz J.M."/>
            <person name="Sutton G.G."/>
            <person name="Nierman W.C."/>
            <person name="Fouts D.E."/>
        </authorList>
    </citation>
    <scope>NUCLEOTIDE SEQUENCE [LARGE SCALE GENOMIC DNA]</scope>
    <source>
        <strain evidence="1 2">FPW1039</strain>
    </source>
</reference>
<evidence type="ECO:0000313" key="1">
    <source>
        <dbReference type="EMBL" id="EMJ38818.1"/>
    </source>
</evidence>
<gene>
    <name evidence="1" type="ORF">LEP1GSC079_0175</name>
</gene>
<sequence length="52" mass="6035">MRLFKLLKINSNIKILLSIFMILILFSCKDKQGPGMESWLWVLNPVQLDSKA</sequence>